<evidence type="ECO:0000313" key="2">
    <source>
        <dbReference type="EMBL" id="KAH7241883.1"/>
    </source>
</evidence>
<feature type="non-terminal residue" evidence="2">
    <location>
        <position position="1"/>
    </location>
</feature>
<reference evidence="2" key="1">
    <citation type="journal article" date="2021" name="Nat. Commun.">
        <title>Genetic determinants of endophytism in the Arabidopsis root mycobiome.</title>
        <authorList>
            <person name="Mesny F."/>
            <person name="Miyauchi S."/>
            <person name="Thiergart T."/>
            <person name="Pickel B."/>
            <person name="Atanasova L."/>
            <person name="Karlsson M."/>
            <person name="Huettel B."/>
            <person name="Barry K.W."/>
            <person name="Haridas S."/>
            <person name="Chen C."/>
            <person name="Bauer D."/>
            <person name="Andreopoulos W."/>
            <person name="Pangilinan J."/>
            <person name="LaButti K."/>
            <person name="Riley R."/>
            <person name="Lipzen A."/>
            <person name="Clum A."/>
            <person name="Drula E."/>
            <person name="Henrissat B."/>
            <person name="Kohler A."/>
            <person name="Grigoriev I.V."/>
            <person name="Martin F.M."/>
            <person name="Hacquard S."/>
        </authorList>
    </citation>
    <scope>NUCLEOTIDE SEQUENCE</scope>
    <source>
        <strain evidence="2">MPI-SDFR-AT-0068</strain>
    </source>
</reference>
<dbReference type="AlphaFoldDB" id="A0A8K0RWJ6"/>
<dbReference type="PANTHER" id="PTHR13379">
    <property type="entry name" value="UNCHARACTERIZED DUF1308"/>
    <property type="match status" value="1"/>
</dbReference>
<evidence type="ECO:0008006" key="4">
    <source>
        <dbReference type="Google" id="ProtNLM"/>
    </source>
</evidence>
<feature type="region of interest" description="Disordered" evidence="1">
    <location>
        <begin position="575"/>
        <end position="596"/>
    </location>
</feature>
<dbReference type="EMBL" id="JAGPXF010000005">
    <property type="protein sequence ID" value="KAH7241883.1"/>
    <property type="molecule type" value="Genomic_DNA"/>
</dbReference>
<evidence type="ECO:0000313" key="3">
    <source>
        <dbReference type="Proteomes" id="UP000813427"/>
    </source>
</evidence>
<name>A0A8K0RWJ6_9HYPO</name>
<dbReference type="Proteomes" id="UP000813427">
    <property type="component" value="Unassembled WGS sequence"/>
</dbReference>
<proteinExistence type="predicted"/>
<keyword evidence="3" id="KW-1185">Reference proteome</keyword>
<comment type="caution">
    <text evidence="2">The sequence shown here is derived from an EMBL/GenBank/DDBJ whole genome shotgun (WGS) entry which is preliminary data.</text>
</comment>
<gene>
    <name evidence="2" type="ORF">BKA59DRAFT_479547</name>
</gene>
<dbReference type="PANTHER" id="PTHR13379:SF0">
    <property type="entry name" value="UPF0415 PROTEIN C7ORF25"/>
    <property type="match status" value="1"/>
</dbReference>
<sequence length="596" mass="67251">MVGTFQPTRRTIEPSVHASLKLSKKNLNDGLECIIPVTNKHTNAYLSISIMIGSANSPASTHQDSDTENALRLSQLFDSAKSQSTQLVINIQEIKQFIQKLQEKSRPVSSSGLPTFLRTLERENKALSNIIKDVSNSNTISDTHLLTLRERKVNASVTIANHSIAQWNQLKKTHGFIAINQAFQGSSKDARREEIQRHQITGKDKHNMHRLLKEQGRVEVDVVHGGYEWITSKAISRDRLARQMNDSGWGWGDHELGDQVDRDEWGDTPLAKYVQRLVTAARMNRHEYRFPKIRLILTSLGRGEKELDILLHQLEHMDPLVEVIIEDQNSTFVTAAAPPLDIAIENLVGDELASLTPTINLDHTILIDLISDLTHLNLKPQPWQSRTTRTQIDEENAHKGGLMARMLYPVLADRKLVCTREAADHFHEVLQTVGTETERERGRLLIPWSNDAQEMSSDLIRERFQELTVYTLPSNVQIPVTVIDEPWDMEAITGAISQGTLPQVAHDVALGSAFKSSKLSIFMYGWAAGLTTVTSNKEVRGQIRTWVETHRKHDEEIGPQIWRLEVTRNLLAKAAQPREGWQEKDGADADEGDAER</sequence>
<evidence type="ECO:0000256" key="1">
    <source>
        <dbReference type="SAM" id="MobiDB-lite"/>
    </source>
</evidence>
<protein>
    <recommendedName>
        <fullName evidence="4">DUF1308 domain-containing protein</fullName>
    </recommendedName>
</protein>
<organism evidence="2 3">
    <name type="scientific">Fusarium tricinctum</name>
    <dbReference type="NCBI Taxonomy" id="61284"/>
    <lineage>
        <taxon>Eukaryota</taxon>
        <taxon>Fungi</taxon>
        <taxon>Dikarya</taxon>
        <taxon>Ascomycota</taxon>
        <taxon>Pezizomycotina</taxon>
        <taxon>Sordariomycetes</taxon>
        <taxon>Hypocreomycetidae</taxon>
        <taxon>Hypocreales</taxon>
        <taxon>Nectriaceae</taxon>
        <taxon>Fusarium</taxon>
        <taxon>Fusarium tricinctum species complex</taxon>
    </lineage>
</organism>
<accession>A0A8K0RWJ6</accession>
<dbReference type="OrthoDB" id="441890at2759"/>